<comment type="caution">
    <text evidence="1">The sequence shown here is derived from an EMBL/GenBank/DDBJ whole genome shotgun (WGS) entry which is preliminary data.</text>
</comment>
<name>A0A0F9MYC0_9ZZZZ</name>
<protein>
    <recommendedName>
        <fullName evidence="2">DUF4198 domain-containing protein</fullName>
    </recommendedName>
</protein>
<dbReference type="EMBL" id="LAZR01004923">
    <property type="protein sequence ID" value="KKN04432.1"/>
    <property type="molecule type" value="Genomic_DNA"/>
</dbReference>
<dbReference type="Pfam" id="PF10670">
    <property type="entry name" value="DUF4198"/>
    <property type="match status" value="1"/>
</dbReference>
<sequence length="270" mass="30177">MKKTLLVLLAFFIIILSTSTISAHDFWLLPQLFRINPGDSVTISANTGMDFPNSLSAVTPDRVNQFILVGKSIKKNITDLKVQGNSLVTECTFIESGTYVVGVDLKPKEIKLTAEEFNEYLLHDGLPNIYELRKKEGILNKSAVEHYSKYPKTVIQVGKKLDETPTKPLGLPIEIVPKVNPYGLKIGDDLEVSVLFQGKPLSGTEIAWSYPGKGEEFAGSKKTDKNGNAVIPLDKVGPYLIRLTHMEWVKKPTHEWESYWTSLTFEVLPN</sequence>
<evidence type="ECO:0008006" key="2">
    <source>
        <dbReference type="Google" id="ProtNLM"/>
    </source>
</evidence>
<evidence type="ECO:0000313" key="1">
    <source>
        <dbReference type="EMBL" id="KKN04432.1"/>
    </source>
</evidence>
<reference evidence="1" key="1">
    <citation type="journal article" date="2015" name="Nature">
        <title>Complex archaea that bridge the gap between prokaryotes and eukaryotes.</title>
        <authorList>
            <person name="Spang A."/>
            <person name="Saw J.H."/>
            <person name="Jorgensen S.L."/>
            <person name="Zaremba-Niedzwiedzka K."/>
            <person name="Martijn J."/>
            <person name="Lind A.E."/>
            <person name="van Eijk R."/>
            <person name="Schleper C."/>
            <person name="Guy L."/>
            <person name="Ettema T.J."/>
        </authorList>
    </citation>
    <scope>NUCLEOTIDE SEQUENCE</scope>
</reference>
<dbReference type="InterPro" id="IPR019613">
    <property type="entry name" value="DUF4198"/>
</dbReference>
<organism evidence="1">
    <name type="scientific">marine sediment metagenome</name>
    <dbReference type="NCBI Taxonomy" id="412755"/>
    <lineage>
        <taxon>unclassified sequences</taxon>
        <taxon>metagenomes</taxon>
        <taxon>ecological metagenomes</taxon>
    </lineage>
</organism>
<dbReference type="AlphaFoldDB" id="A0A0F9MYC0"/>
<gene>
    <name evidence="1" type="ORF">LCGC14_1097570</name>
</gene>
<proteinExistence type="predicted"/>
<accession>A0A0F9MYC0</accession>